<evidence type="ECO:0000313" key="1">
    <source>
        <dbReference type="EMBL" id="OTG14101.1"/>
    </source>
</evidence>
<dbReference type="STRING" id="4232.A0A251TVW2"/>
<dbReference type="EMBL" id="CM007898">
    <property type="protein sequence ID" value="OTG14101.1"/>
    <property type="molecule type" value="Genomic_DNA"/>
</dbReference>
<evidence type="ECO:0000313" key="2">
    <source>
        <dbReference type="Proteomes" id="UP000215914"/>
    </source>
</evidence>
<name>A0A251TVW2_HELAN</name>
<dbReference type="Proteomes" id="UP000215914">
    <property type="component" value="Chromosome 9"/>
</dbReference>
<accession>A0A251TVW2</accession>
<sequence>MEMEKQSLLEKLLDVNDSMSRCVTSATPATLVTQKLARLRDTLHGFTQVFT</sequence>
<gene>
    <name evidence="1" type="ORF">HannXRQ_Chr09g0245651</name>
</gene>
<organism evidence="1 2">
    <name type="scientific">Helianthus annuus</name>
    <name type="common">Common sunflower</name>
    <dbReference type="NCBI Taxonomy" id="4232"/>
    <lineage>
        <taxon>Eukaryota</taxon>
        <taxon>Viridiplantae</taxon>
        <taxon>Streptophyta</taxon>
        <taxon>Embryophyta</taxon>
        <taxon>Tracheophyta</taxon>
        <taxon>Spermatophyta</taxon>
        <taxon>Magnoliopsida</taxon>
        <taxon>eudicotyledons</taxon>
        <taxon>Gunneridae</taxon>
        <taxon>Pentapetalae</taxon>
        <taxon>asterids</taxon>
        <taxon>campanulids</taxon>
        <taxon>Asterales</taxon>
        <taxon>Asteraceae</taxon>
        <taxon>Asteroideae</taxon>
        <taxon>Heliantheae alliance</taxon>
        <taxon>Heliantheae</taxon>
        <taxon>Helianthus</taxon>
    </lineage>
</organism>
<keyword evidence="2" id="KW-1185">Reference proteome</keyword>
<reference evidence="2" key="1">
    <citation type="journal article" date="2017" name="Nature">
        <title>The sunflower genome provides insights into oil metabolism, flowering and Asterid evolution.</title>
        <authorList>
            <person name="Badouin H."/>
            <person name="Gouzy J."/>
            <person name="Grassa C.J."/>
            <person name="Murat F."/>
            <person name="Staton S.E."/>
            <person name="Cottret L."/>
            <person name="Lelandais-Briere C."/>
            <person name="Owens G.L."/>
            <person name="Carrere S."/>
            <person name="Mayjonade B."/>
            <person name="Legrand L."/>
            <person name="Gill N."/>
            <person name="Kane N.C."/>
            <person name="Bowers J.E."/>
            <person name="Hubner S."/>
            <person name="Bellec A."/>
            <person name="Berard A."/>
            <person name="Berges H."/>
            <person name="Blanchet N."/>
            <person name="Boniface M.C."/>
            <person name="Brunel D."/>
            <person name="Catrice O."/>
            <person name="Chaidir N."/>
            <person name="Claudel C."/>
            <person name="Donnadieu C."/>
            <person name="Faraut T."/>
            <person name="Fievet G."/>
            <person name="Helmstetter N."/>
            <person name="King M."/>
            <person name="Knapp S.J."/>
            <person name="Lai Z."/>
            <person name="Le Paslier M.C."/>
            <person name="Lippi Y."/>
            <person name="Lorenzon L."/>
            <person name="Mandel J.R."/>
            <person name="Marage G."/>
            <person name="Marchand G."/>
            <person name="Marquand E."/>
            <person name="Bret-Mestries E."/>
            <person name="Morien E."/>
            <person name="Nambeesan S."/>
            <person name="Nguyen T."/>
            <person name="Pegot-Espagnet P."/>
            <person name="Pouilly N."/>
            <person name="Raftis F."/>
            <person name="Sallet E."/>
            <person name="Schiex T."/>
            <person name="Thomas J."/>
            <person name="Vandecasteele C."/>
            <person name="Vares D."/>
            <person name="Vear F."/>
            <person name="Vautrin S."/>
            <person name="Crespi M."/>
            <person name="Mangin B."/>
            <person name="Burke J.M."/>
            <person name="Salse J."/>
            <person name="Munos S."/>
            <person name="Vincourt P."/>
            <person name="Rieseberg L.H."/>
            <person name="Langlade N.B."/>
        </authorList>
    </citation>
    <scope>NUCLEOTIDE SEQUENCE [LARGE SCALE GENOMIC DNA]</scope>
    <source>
        <strain evidence="2">cv. SF193</strain>
    </source>
</reference>
<protein>
    <submittedName>
        <fullName evidence="1">Uncharacterized protein</fullName>
    </submittedName>
</protein>
<dbReference type="AlphaFoldDB" id="A0A251TVW2"/>
<dbReference type="InParanoid" id="A0A251TVW2"/>
<proteinExistence type="predicted"/>
<dbReference type="OMA" id="SSMREHD"/>